<dbReference type="STRING" id="1563681.BFP71_01200"/>
<keyword evidence="3" id="KW-1185">Reference proteome</keyword>
<dbReference type="OrthoDB" id="1115707at2"/>
<evidence type="ECO:0000256" key="1">
    <source>
        <dbReference type="SAM" id="Phobius"/>
    </source>
</evidence>
<sequence length="324" mass="36833">MRSAEDIIEKLKRSFQTPSRKDERFKVVVVCIVISTTFWFFSALNKSDYISQINYPVEIVFDDQNYIATSELPDRIPIEVTGGGWDLMTRSFGFNMNPIQIRLTDPDASNHILTSSLRGQLTPGLDPVIVNYILEDSLRFDIQKRASREFELILDPESINLDADFRLASSVTLNPSSVTWTGPERLINAMDRVIYVNAGLDNIDEDVIETVDIPETPEFFTSDTESVELSFEVVRLMDIEADLTVELINFPDSLWEVIPPSIKVRYRIEETKFDVADTLSIRLVADYQSLNPSDSSIQVQAISSQDYIEELRLSTQAVKGQKND</sequence>
<feature type="transmembrane region" description="Helical" evidence="1">
    <location>
        <begin position="25"/>
        <end position="44"/>
    </location>
</feature>
<dbReference type="Proteomes" id="UP000095552">
    <property type="component" value="Unassembled WGS sequence"/>
</dbReference>
<accession>A0A1E5T4L6</accession>
<comment type="caution">
    <text evidence="2">The sequence shown here is derived from an EMBL/GenBank/DDBJ whole genome shotgun (WGS) entry which is preliminary data.</text>
</comment>
<keyword evidence="1" id="KW-1133">Transmembrane helix</keyword>
<dbReference type="AlphaFoldDB" id="A0A1E5T4L6"/>
<proteinExistence type="predicted"/>
<gene>
    <name evidence="2" type="ORF">BFP71_01200</name>
</gene>
<keyword evidence="1" id="KW-0472">Membrane</keyword>
<dbReference type="EMBL" id="MDGQ01000003">
    <property type="protein sequence ID" value="OEK06322.1"/>
    <property type="molecule type" value="Genomic_DNA"/>
</dbReference>
<protein>
    <recommendedName>
        <fullName evidence="4">YbbR-like domain-containing protein</fullName>
    </recommendedName>
</protein>
<keyword evidence="1" id="KW-0812">Transmembrane</keyword>
<evidence type="ECO:0000313" key="3">
    <source>
        <dbReference type="Proteomes" id="UP000095552"/>
    </source>
</evidence>
<evidence type="ECO:0000313" key="2">
    <source>
        <dbReference type="EMBL" id="OEK06322.1"/>
    </source>
</evidence>
<evidence type="ECO:0008006" key="4">
    <source>
        <dbReference type="Google" id="ProtNLM"/>
    </source>
</evidence>
<name>A0A1E5T4L6_9BACT</name>
<organism evidence="2 3">
    <name type="scientific">Roseivirga misakiensis</name>
    <dbReference type="NCBI Taxonomy" id="1563681"/>
    <lineage>
        <taxon>Bacteria</taxon>
        <taxon>Pseudomonadati</taxon>
        <taxon>Bacteroidota</taxon>
        <taxon>Cytophagia</taxon>
        <taxon>Cytophagales</taxon>
        <taxon>Roseivirgaceae</taxon>
        <taxon>Roseivirga</taxon>
    </lineage>
</organism>
<dbReference type="Gene3D" id="2.170.120.40">
    <property type="entry name" value="YbbR-like domain"/>
    <property type="match status" value="1"/>
</dbReference>
<reference evidence="2 3" key="1">
    <citation type="submission" date="2016-08" db="EMBL/GenBank/DDBJ databases">
        <title>Draft genome of Fabibacter sp. strain SK-8.</title>
        <authorList>
            <person name="Wong S.-K."/>
            <person name="Hamasaki K."/>
            <person name="Yoshizawa S."/>
        </authorList>
    </citation>
    <scope>NUCLEOTIDE SEQUENCE [LARGE SCALE GENOMIC DNA]</scope>
    <source>
        <strain evidence="2 3">SK-8</strain>
    </source>
</reference>
<dbReference type="RefSeq" id="WP_069833633.1">
    <property type="nucleotide sequence ID" value="NZ_MDGQ01000003.1"/>
</dbReference>